<protein>
    <submittedName>
        <fullName evidence="1">Uncharacterized protein</fullName>
    </submittedName>
</protein>
<evidence type="ECO:0000313" key="2">
    <source>
        <dbReference type="Proteomes" id="UP001057375"/>
    </source>
</evidence>
<reference evidence="1" key="1">
    <citation type="submission" date="2022-03" db="EMBL/GenBank/DDBJ databases">
        <title>Draft genome sequence of Aduncisulcus paluster, a free-living microaerophilic Fornicata.</title>
        <authorList>
            <person name="Yuyama I."/>
            <person name="Kume K."/>
            <person name="Tamura T."/>
            <person name="Inagaki Y."/>
            <person name="Hashimoto T."/>
        </authorList>
    </citation>
    <scope>NUCLEOTIDE SEQUENCE</scope>
    <source>
        <strain evidence="1">NY0171</strain>
    </source>
</reference>
<sequence>MVHFFLANEQIIRNSISIQMSSSTDAVIQTVEPEVVLEGQWDCCPIPGDAPNIKSAEFPTIKAIDGTEEEAKYGYDQSSNAQDMMKGDCKTNAGQYTHISIPFSSSSPMKGAYICLSNYYPSDSPPSHLIFTLTSSKGDKTSKKYEFPGFGAYDDRWYFLPVDLPDVVLCEITGKGLYEKYFRIPSLVFISREETPEELKYREAREKLWSEAPVVKPEFVKEGNINLFGRDEDSIPIPRDDPHLVDPSFSMVNCKDDAFCKESKFYDQSSEAQKMLKGESGVRLSHLSIPFPSPSPMKGAYICVRKNYSSPTLLFTFTDCDGKKTFKKYEFTQPKHRFEWHFLPIDLDNIVLCEIEGKGMWDETNSRIFEIYSLMFTMPEETIAAERVSLLPWK</sequence>
<dbReference type="EMBL" id="BQXS01009647">
    <property type="protein sequence ID" value="GKT31426.1"/>
    <property type="molecule type" value="Genomic_DNA"/>
</dbReference>
<accession>A0ABQ5KHN4</accession>
<name>A0ABQ5KHN4_9EUKA</name>
<organism evidence="1 2">
    <name type="scientific">Aduncisulcus paluster</name>
    <dbReference type="NCBI Taxonomy" id="2918883"/>
    <lineage>
        <taxon>Eukaryota</taxon>
        <taxon>Metamonada</taxon>
        <taxon>Carpediemonas-like organisms</taxon>
        <taxon>Aduncisulcus</taxon>
    </lineage>
</organism>
<keyword evidence="2" id="KW-1185">Reference proteome</keyword>
<proteinExistence type="predicted"/>
<evidence type="ECO:0000313" key="1">
    <source>
        <dbReference type="EMBL" id="GKT31426.1"/>
    </source>
</evidence>
<comment type="caution">
    <text evidence="1">The sequence shown here is derived from an EMBL/GenBank/DDBJ whole genome shotgun (WGS) entry which is preliminary data.</text>
</comment>
<gene>
    <name evidence="1" type="ORF">ADUPG1_005878</name>
</gene>
<dbReference type="Proteomes" id="UP001057375">
    <property type="component" value="Unassembled WGS sequence"/>
</dbReference>